<feature type="domain" description="F5/8 type C" evidence="11">
    <location>
        <begin position="1297"/>
        <end position="1429"/>
    </location>
</feature>
<keyword evidence="8" id="KW-0624">Polysaccharide degradation</keyword>
<comment type="catalytic activity">
    <reaction evidence="1">
        <text>Hydrolysis of (1-&gt;3)-beta-D-glucosidic linkages in (1-&gt;3)-beta-D-glucans.</text>
        <dbReference type="EC" id="3.2.1.39"/>
    </reaction>
</comment>
<keyword evidence="5" id="KW-0119">Carbohydrate metabolism</keyword>
<keyword evidence="7" id="KW-0961">Cell wall biogenesis/degradation</keyword>
<accession>A0A225CJI8</accession>
<evidence type="ECO:0000256" key="9">
    <source>
        <dbReference type="SAM" id="MobiDB-lite"/>
    </source>
</evidence>
<keyword evidence="4" id="KW-0378">Hydrolase</keyword>
<evidence type="ECO:0000256" key="6">
    <source>
        <dbReference type="ARBA" id="ARBA00023295"/>
    </source>
</evidence>
<evidence type="ECO:0000313" key="13">
    <source>
        <dbReference type="Proteomes" id="UP000215316"/>
    </source>
</evidence>
<evidence type="ECO:0000256" key="5">
    <source>
        <dbReference type="ARBA" id="ARBA00023277"/>
    </source>
</evidence>
<dbReference type="InterPro" id="IPR040720">
    <property type="entry name" value="GH81_C"/>
</dbReference>
<dbReference type="GO" id="GO:0000272">
    <property type="term" value="P:polysaccharide catabolic process"/>
    <property type="evidence" value="ECO:0007669"/>
    <property type="project" value="UniProtKB-KW"/>
</dbReference>
<evidence type="ECO:0000256" key="10">
    <source>
        <dbReference type="SAM" id="SignalP"/>
    </source>
</evidence>
<dbReference type="SUPFAM" id="SSF49785">
    <property type="entry name" value="Galactose-binding domain-like"/>
    <property type="match status" value="3"/>
</dbReference>
<dbReference type="PROSITE" id="PS50022">
    <property type="entry name" value="FA58C_3"/>
    <property type="match status" value="3"/>
</dbReference>
<feature type="domain" description="F5/8 type C" evidence="11">
    <location>
        <begin position="1525"/>
        <end position="1661"/>
    </location>
</feature>
<comment type="similarity">
    <text evidence="2">Belongs to the glycosyl hydrolase 81 family.</text>
</comment>
<dbReference type="GO" id="GO:0071555">
    <property type="term" value="P:cell wall organization"/>
    <property type="evidence" value="ECO:0007669"/>
    <property type="project" value="UniProtKB-KW"/>
</dbReference>
<comment type="caution">
    <text evidence="12">The sequence shown here is derived from an EMBL/GenBank/DDBJ whole genome shotgun (WGS) entry which is preliminary data.</text>
</comment>
<organism evidence="12 13">
    <name type="scientific">Clavibacter tessellarius</name>
    <dbReference type="NCBI Taxonomy" id="31965"/>
    <lineage>
        <taxon>Bacteria</taxon>
        <taxon>Bacillati</taxon>
        <taxon>Actinomycetota</taxon>
        <taxon>Actinomycetes</taxon>
        <taxon>Micrococcales</taxon>
        <taxon>Microbacteriaceae</taxon>
        <taxon>Clavibacter</taxon>
    </lineage>
</organism>
<gene>
    <name evidence="12" type="ORF">B5P24_00270</name>
</gene>
<dbReference type="EC" id="3.2.1.39" evidence="3"/>
<feature type="chain" id="PRO_5039650854" description="glucan endo-1,3-beta-D-glucosidase" evidence="10">
    <location>
        <begin position="24"/>
        <end position="1793"/>
    </location>
</feature>
<dbReference type="Gene3D" id="2.70.98.30">
    <property type="entry name" value="Golgi alpha-mannosidase II, domain 4"/>
    <property type="match status" value="1"/>
</dbReference>
<dbReference type="Pfam" id="PF00754">
    <property type="entry name" value="F5_F8_type_C"/>
    <property type="match status" value="2"/>
</dbReference>
<evidence type="ECO:0000256" key="7">
    <source>
        <dbReference type="ARBA" id="ARBA00023316"/>
    </source>
</evidence>
<proteinExistence type="inferred from homology"/>
<keyword evidence="6" id="KW-0326">Glycosidase</keyword>
<dbReference type="InterPro" id="IPR008979">
    <property type="entry name" value="Galactose-bd-like_sf"/>
</dbReference>
<dbReference type="Pfam" id="PF17652">
    <property type="entry name" value="Glyco_hydro81C"/>
    <property type="match status" value="1"/>
</dbReference>
<keyword evidence="10" id="KW-0732">Signal</keyword>
<sequence>MMIRPTSLPVLRASAAVVAAAMAALTLTVATPAAPVATAAVAADPGASTPVPVGAGSYAAAPPKSLDRLGHDVSAVVDKELYIDPSMRGEPVPTNSWWSDLLVSRYSGNLWADPFVVSNTELGTRIAYPTEWNDQGTSMLDDSAIQVQGSVPPQPDPSDIDMAGFEEAAFPAGWTSTGDAFATPTTGTAAGQTAVEGYLGKGLVNSFTTGKGDGAMGTLTSPEFTVDRDFISLLVGGGAHPGRTEARLVIDGATVASATGEQSERLRWVTWDVTAHAGQRATIQIVDDMPAGWAHVLVDQIVRTDAPEGIGDRFGTAFRATQADALRWGDWNVSWRMHQSATRYMDVTLARGTPYTWFEFAGVAPRISVGAGATFAAADGTPLRFPATVDAFTITQDDRTFGVHAPHGSSFDLAGDTIEATLAADHLVVSALPATGADLDDMSAHAFAIPRDTTMEHEYSVERGEVVETYAIETEALQGTDLDTIQGWLPHTYNSTTTDIDYAPATYATPRGLMRTAIGHGGWKVTYPFTGITPVAPAPQETGRSHDYDPAVMEDFVRGYAERTQYGGDTYWGGKDVLQLAEYMTMAKQIGDTGSYGKLKASLTTALEDWFTYAPGENERFFARYDTWKALIGFGDSYGSHEFTDNHFHYGYFTLAAGLLAFEDPAWAAEYGPMATLVAKQYANWDREDEDFPYLRTFDVFEGHSYAGGYSSGGGNNQESSSEAIQSWAGLFLLGSALGDTEMQATGAMGYVTERAAVMDYYLDYNGNPDAAHGTGAGVFPDAYAHSTTGILGDSGQAFATYFSGDPAWIFGIQWMPTGPWLNYLGWDRGFSNSLLDDMFDERAPINGRWAEDEIEGLLGLAAKQAAGTGTWYGGVVTKSPTDSVNTLKDVVRRAYLNNPAYTSAEVAANPLFDAATGELYFTVGDDGQLAFPDEHWTPGSLPDGFAPATPPAGDPDADPEGWAPGWELFDYLSTDYAVDPDVQRGLHAYDVSGYESGVDTAQAAGVYSRMGDALGNVVLGMTAQSDPDFYADMHAELSKTDDPVVTSDSMAGAVYYNAMANRSLGSEVLTRHVANPTSQVYYDAATKAYSYAVFNGTDAQAGYDVYDGDAVIGTIQVPAHTMVQHHLDAELDRIVVTAPDSARTVQRGDSLRFTAVGYDQYGATIPIDDLRWSVDGGGSIDAEGMFTATEDADPITVTAASGSTTAGYELRVAPRPVLSALAVSPGFVRVTEGGTAPFSATGLDQYGDPIGTGPVSWETTADGGVDAAGVLSARAPGAGYVRASVDGASGTSVVAVVAPGTDIAQGKPVAASTSDGANTAEAAVDGASGTRWESAHGAGEQWLRVDLGAQHDISSVHVGWEAAAAAEYEIQVADDADGPWTTARTVSKTAATADDVAVEATGRYVRILGLERLTDYGYSIWDLGVTGTPSASAIDTTEILVTPQDPTVVSGRDVGFAAWAFDAGGNGGRIAAPFAAEGGTIAADGTYTAGATPGTFPIAVEFDGARGSSTVTVRANGAGGSGQPEVPAPGALADVAYGKDVTASSTENAGTPAAFAVDGSPTSRWSSAARDDAWIEVDLGSVATIARIDLEWEAAYGSGYLLQTRATADDDWETVVTESAGDGGHDSHAVDARARFVRMTGVERATPYGYSLLGLSVWSADGTVSARNLAEGATATATSEQAPGTKAANAVDGDPSSRWASEAGDDQSITVDLGRASEISSVAVRWEAAHAAEYLIQGATRAEGPFTTLATETAGEGGTETFAVRGEHRFIRVQGVERATPYGYSIHEIVVR</sequence>
<dbReference type="GO" id="GO:0042973">
    <property type="term" value="F:glucan endo-1,3-beta-D-glucosidase activity"/>
    <property type="evidence" value="ECO:0007669"/>
    <property type="project" value="UniProtKB-EC"/>
</dbReference>
<evidence type="ECO:0000313" key="12">
    <source>
        <dbReference type="EMBL" id="OQJ61584.1"/>
    </source>
</evidence>
<dbReference type="GO" id="GO:0052861">
    <property type="term" value="F:endo-1,3(4)-beta-glucanase activity"/>
    <property type="evidence" value="ECO:0007669"/>
    <property type="project" value="InterPro"/>
</dbReference>
<name>A0A225CJI8_9MICO</name>
<dbReference type="Proteomes" id="UP000215316">
    <property type="component" value="Unassembled WGS sequence"/>
</dbReference>
<dbReference type="Pfam" id="PF22633">
    <property type="entry name" value="F5_F8_type_C_2"/>
    <property type="match status" value="1"/>
</dbReference>
<dbReference type="EMBL" id="MZMQ01000001">
    <property type="protein sequence ID" value="OQJ61584.1"/>
    <property type="molecule type" value="Genomic_DNA"/>
</dbReference>
<dbReference type="InterPro" id="IPR000421">
    <property type="entry name" value="FA58C"/>
</dbReference>
<reference evidence="12" key="1">
    <citation type="submission" date="2017-08" db="EMBL/GenBank/DDBJ databases">
        <title>Genomes of multiple Clavibacter strains from different subspecies.</title>
        <authorList>
            <person name="Yuan X.-K."/>
            <person name="Li X.-S."/>
            <person name="Nie J."/>
            <person name="De Boer S.H."/>
        </authorList>
    </citation>
    <scope>NUCLEOTIDE SEQUENCE [LARGE SCALE GENOMIC DNA]</scope>
    <source>
        <strain evidence="12">ATCC 33566</strain>
    </source>
</reference>
<dbReference type="RefSeq" id="WP_094126016.1">
    <property type="nucleotide sequence ID" value="NZ_JBHUJP010000004.1"/>
</dbReference>
<keyword evidence="13" id="KW-1185">Reference proteome</keyword>
<evidence type="ECO:0000256" key="1">
    <source>
        <dbReference type="ARBA" id="ARBA00000382"/>
    </source>
</evidence>
<feature type="signal peptide" evidence="10">
    <location>
        <begin position="1"/>
        <end position="23"/>
    </location>
</feature>
<dbReference type="PANTHER" id="PTHR31983">
    <property type="entry name" value="ENDO-1,3(4)-BETA-GLUCANASE 1"/>
    <property type="match status" value="1"/>
</dbReference>
<evidence type="ECO:0000259" key="11">
    <source>
        <dbReference type="PROSITE" id="PS50022"/>
    </source>
</evidence>
<dbReference type="Gene3D" id="2.60.120.260">
    <property type="entry name" value="Galactose-binding domain-like"/>
    <property type="match status" value="3"/>
</dbReference>
<dbReference type="InterPro" id="IPR005200">
    <property type="entry name" value="Endo-beta-glucanase"/>
</dbReference>
<feature type="domain" description="F5/8 type C" evidence="11">
    <location>
        <begin position="1663"/>
        <end position="1793"/>
    </location>
</feature>
<dbReference type="PROSITE" id="PS52008">
    <property type="entry name" value="GH81"/>
    <property type="match status" value="1"/>
</dbReference>
<evidence type="ECO:0000256" key="4">
    <source>
        <dbReference type="ARBA" id="ARBA00022801"/>
    </source>
</evidence>
<evidence type="ECO:0000256" key="2">
    <source>
        <dbReference type="ARBA" id="ARBA00010730"/>
    </source>
</evidence>
<feature type="region of interest" description="Disordered" evidence="9">
    <location>
        <begin position="1675"/>
        <end position="1707"/>
    </location>
</feature>
<protein>
    <recommendedName>
        <fullName evidence="3">glucan endo-1,3-beta-D-glucosidase</fullName>
        <ecNumber evidence="3">3.2.1.39</ecNumber>
    </recommendedName>
</protein>
<evidence type="ECO:0000256" key="8">
    <source>
        <dbReference type="ARBA" id="ARBA00023326"/>
    </source>
</evidence>
<dbReference type="PANTHER" id="PTHR31983:SF0">
    <property type="entry name" value="GLUCAN ENDO-1,3-BETA-D-GLUCOSIDASE 2"/>
    <property type="match status" value="1"/>
</dbReference>
<evidence type="ECO:0000256" key="3">
    <source>
        <dbReference type="ARBA" id="ARBA00012780"/>
    </source>
</evidence>